<proteinExistence type="predicted"/>
<sequence length="78" mass="8177">MSTQKIIVALMVLVAIAAAAPKGDFVSDSRDKIIAAVVEHPKNPTARATCAGQPTDIQCILCHCAWVNNHCVGSTSIC</sequence>
<evidence type="ECO:0000313" key="3">
    <source>
        <dbReference type="WBParaSite" id="PSAMB.scaffold744size42211.g8466.t1"/>
    </source>
</evidence>
<accession>A0A914XA13</accession>
<evidence type="ECO:0000313" key="2">
    <source>
        <dbReference type="Proteomes" id="UP000887566"/>
    </source>
</evidence>
<evidence type="ECO:0000256" key="1">
    <source>
        <dbReference type="SAM" id="SignalP"/>
    </source>
</evidence>
<keyword evidence="1" id="KW-0732">Signal</keyword>
<protein>
    <submittedName>
        <fullName evidence="3">Uncharacterized protein</fullName>
    </submittedName>
</protein>
<name>A0A914XA13_9BILA</name>
<reference evidence="3" key="1">
    <citation type="submission" date="2022-11" db="UniProtKB">
        <authorList>
            <consortium name="WormBaseParasite"/>
        </authorList>
    </citation>
    <scope>IDENTIFICATION</scope>
</reference>
<feature type="chain" id="PRO_5037502721" evidence="1">
    <location>
        <begin position="20"/>
        <end position="78"/>
    </location>
</feature>
<dbReference type="Proteomes" id="UP000887566">
    <property type="component" value="Unplaced"/>
</dbReference>
<keyword evidence="2" id="KW-1185">Reference proteome</keyword>
<feature type="signal peptide" evidence="1">
    <location>
        <begin position="1"/>
        <end position="19"/>
    </location>
</feature>
<organism evidence="2 3">
    <name type="scientific">Plectus sambesii</name>
    <dbReference type="NCBI Taxonomy" id="2011161"/>
    <lineage>
        <taxon>Eukaryota</taxon>
        <taxon>Metazoa</taxon>
        <taxon>Ecdysozoa</taxon>
        <taxon>Nematoda</taxon>
        <taxon>Chromadorea</taxon>
        <taxon>Plectida</taxon>
        <taxon>Plectina</taxon>
        <taxon>Plectoidea</taxon>
        <taxon>Plectidae</taxon>
        <taxon>Plectus</taxon>
    </lineage>
</organism>
<dbReference type="AlphaFoldDB" id="A0A914XA13"/>
<dbReference type="WBParaSite" id="PSAMB.scaffold744size42211.g8466.t1">
    <property type="protein sequence ID" value="PSAMB.scaffold744size42211.g8466.t1"/>
    <property type="gene ID" value="PSAMB.scaffold744size42211.g8466"/>
</dbReference>